<dbReference type="GeneID" id="54782309"/>
<dbReference type="Pfam" id="PF22892">
    <property type="entry name" value="DSRM_MRPL44"/>
    <property type="match status" value="1"/>
</dbReference>
<evidence type="ECO:0000256" key="4">
    <source>
        <dbReference type="ARBA" id="ARBA00023128"/>
    </source>
</evidence>
<evidence type="ECO:0000256" key="7">
    <source>
        <dbReference type="ARBA" id="ARBA00035187"/>
    </source>
</evidence>
<dbReference type="VEuPathDB" id="FungiDB:DIURU_003658"/>
<dbReference type="RefSeq" id="XP_034011550.1">
    <property type="nucleotide sequence ID" value="XM_034156444.1"/>
</dbReference>
<dbReference type="CDD" id="cd00593">
    <property type="entry name" value="RIBOc"/>
    <property type="match status" value="1"/>
</dbReference>
<dbReference type="SUPFAM" id="SSF54768">
    <property type="entry name" value="dsRNA-binding domain-like"/>
    <property type="match status" value="1"/>
</dbReference>
<feature type="domain" description="RNase III" evidence="8">
    <location>
        <begin position="57"/>
        <end position="224"/>
    </location>
</feature>
<dbReference type="GO" id="GO:0004525">
    <property type="term" value="F:ribonuclease III activity"/>
    <property type="evidence" value="ECO:0007669"/>
    <property type="project" value="InterPro"/>
</dbReference>
<dbReference type="PROSITE" id="PS50142">
    <property type="entry name" value="RNASE_3_2"/>
    <property type="match status" value="1"/>
</dbReference>
<dbReference type="GO" id="GO:0003723">
    <property type="term" value="F:RNA binding"/>
    <property type="evidence" value="ECO:0007669"/>
    <property type="project" value="UniProtKB-KW"/>
</dbReference>
<dbReference type="GO" id="GO:0006396">
    <property type="term" value="P:RNA processing"/>
    <property type="evidence" value="ECO:0007669"/>
    <property type="project" value="InterPro"/>
</dbReference>
<dbReference type="GO" id="GO:0005739">
    <property type="term" value="C:mitochondrion"/>
    <property type="evidence" value="ECO:0007669"/>
    <property type="project" value="TreeGrafter"/>
</dbReference>
<dbReference type="OMA" id="YLYSPGN"/>
<keyword evidence="4" id="KW-0496">Mitochondrion</keyword>
<dbReference type="InterPro" id="IPR000999">
    <property type="entry name" value="RNase_III_dom"/>
</dbReference>
<evidence type="ECO:0000256" key="1">
    <source>
        <dbReference type="ARBA" id="ARBA00004173"/>
    </source>
</evidence>
<dbReference type="AlphaFoldDB" id="A0A642UKL3"/>
<dbReference type="Gene3D" id="3.30.160.20">
    <property type="match status" value="1"/>
</dbReference>
<evidence type="ECO:0000259" key="8">
    <source>
        <dbReference type="PROSITE" id="PS50142"/>
    </source>
</evidence>
<reference evidence="9 10" key="1">
    <citation type="submission" date="2019-07" db="EMBL/GenBank/DDBJ databases">
        <title>Genome assembly of two rare yeast pathogens: Diutina rugosa and Trichomonascus ciferrii.</title>
        <authorList>
            <person name="Mixao V."/>
            <person name="Saus E."/>
            <person name="Hansen A."/>
            <person name="Lass-Flor C."/>
            <person name="Gabaldon T."/>
        </authorList>
    </citation>
    <scope>NUCLEOTIDE SEQUENCE [LARGE SCALE GENOMIC DNA]</scope>
    <source>
        <strain evidence="9 10">CBS 613</strain>
    </source>
</reference>
<keyword evidence="2" id="KW-0694">RNA-binding</keyword>
<keyword evidence="10" id="KW-1185">Reference proteome</keyword>
<dbReference type="PANTHER" id="PTHR11207">
    <property type="entry name" value="RIBONUCLEASE III"/>
    <property type="match status" value="1"/>
</dbReference>
<evidence type="ECO:0000313" key="9">
    <source>
        <dbReference type="EMBL" id="KAA8900795.1"/>
    </source>
</evidence>
<evidence type="ECO:0000313" key="10">
    <source>
        <dbReference type="Proteomes" id="UP000449547"/>
    </source>
</evidence>
<name>A0A642UKL3_DIURU</name>
<protein>
    <recommendedName>
        <fullName evidence="7">Large ribosomal subunit protein mL44</fullName>
    </recommendedName>
</protein>
<dbReference type="Pfam" id="PF00636">
    <property type="entry name" value="Ribonuclease_3"/>
    <property type="match status" value="1"/>
</dbReference>
<comment type="caution">
    <text evidence="9">The sequence shown here is derived from an EMBL/GenBank/DDBJ whole genome shotgun (WGS) entry which is preliminary data.</text>
</comment>
<accession>A0A642UKL3</accession>
<dbReference type="EMBL" id="SWFT01000106">
    <property type="protein sequence ID" value="KAA8900795.1"/>
    <property type="molecule type" value="Genomic_DNA"/>
</dbReference>
<evidence type="ECO:0000256" key="3">
    <source>
        <dbReference type="ARBA" id="ARBA00022980"/>
    </source>
</evidence>
<comment type="subcellular location">
    <subcellularLocation>
        <location evidence="1">Mitochondrion</location>
    </subcellularLocation>
</comment>
<keyword evidence="3" id="KW-0689">Ribosomal protein</keyword>
<keyword evidence="5" id="KW-0687">Ribonucleoprotein</keyword>
<dbReference type="GO" id="GO:0003735">
    <property type="term" value="F:structural constituent of ribosome"/>
    <property type="evidence" value="ECO:0007669"/>
    <property type="project" value="TreeGrafter"/>
</dbReference>
<dbReference type="SUPFAM" id="SSF69065">
    <property type="entry name" value="RNase III domain-like"/>
    <property type="match status" value="1"/>
</dbReference>
<dbReference type="OrthoDB" id="67027at2759"/>
<organism evidence="9 10">
    <name type="scientific">Diutina rugosa</name>
    <name type="common">Yeast</name>
    <name type="synonym">Candida rugosa</name>
    <dbReference type="NCBI Taxonomy" id="5481"/>
    <lineage>
        <taxon>Eukaryota</taxon>
        <taxon>Fungi</taxon>
        <taxon>Dikarya</taxon>
        <taxon>Ascomycota</taxon>
        <taxon>Saccharomycotina</taxon>
        <taxon>Pichiomycetes</taxon>
        <taxon>Debaryomycetaceae</taxon>
        <taxon>Diutina</taxon>
    </lineage>
</organism>
<dbReference type="InterPro" id="IPR044444">
    <property type="entry name" value="Ribosomal_mL44_DSRM_metazoa"/>
</dbReference>
<gene>
    <name evidence="9" type="ORF">DIURU_003658</name>
</gene>
<dbReference type="Proteomes" id="UP000449547">
    <property type="component" value="Unassembled WGS sequence"/>
</dbReference>
<dbReference type="SMART" id="SM00535">
    <property type="entry name" value="RIBOc"/>
    <property type="match status" value="1"/>
</dbReference>
<dbReference type="InterPro" id="IPR036389">
    <property type="entry name" value="RNase_III_sf"/>
</dbReference>
<evidence type="ECO:0000256" key="5">
    <source>
        <dbReference type="ARBA" id="ARBA00023274"/>
    </source>
</evidence>
<proteinExistence type="inferred from homology"/>
<comment type="similarity">
    <text evidence="6">Belongs to the ribonuclease III family. Mitochondrion-specific ribosomal protein mL44 subfamily.</text>
</comment>
<sequence>MLGRRLVVTPLRRGYHVARVSPSLKQQYSKLTDYGSYRNQAFTHRLPESTAVQSAPLVALKARLALPDSYSLSTLSQALNMDRSGELVTNYGLATLGQTFLSYYVTEYLVSKYPRLPMAVHNAAVNAYMGPQTLAAIGEMWGIETDERSKLDKYLANEPTPIQYGKLRYQSEAIKKAPVEPGVYKLDAREQAQLRHGDDFVPKRVEAYASAVKSIIGGMYTHCGEDAAKAFINDHILSRKVPLDQMFQFSQPTRELVRVCEKEGMADAVEVRLIAETGRKSAHPIYIAGAFCGTHKLGEAPGSSLREAKTRAVVNALMAYYLYSPITEHGDAAPKPSDPEYKFSGVVGQGDVAI</sequence>
<evidence type="ECO:0000256" key="2">
    <source>
        <dbReference type="ARBA" id="ARBA00022884"/>
    </source>
</evidence>
<dbReference type="PANTHER" id="PTHR11207:SF32">
    <property type="entry name" value="LARGE RIBOSOMAL SUBUNIT PROTEIN ML44"/>
    <property type="match status" value="1"/>
</dbReference>
<dbReference type="Gene3D" id="1.10.1520.10">
    <property type="entry name" value="Ribonuclease III domain"/>
    <property type="match status" value="1"/>
</dbReference>
<evidence type="ECO:0000256" key="6">
    <source>
        <dbReference type="ARBA" id="ARBA00024034"/>
    </source>
</evidence>